<feature type="transmembrane region" description="Helical" evidence="1">
    <location>
        <begin position="74"/>
        <end position="92"/>
    </location>
</feature>
<dbReference type="SUPFAM" id="SSF55073">
    <property type="entry name" value="Nucleotide cyclase"/>
    <property type="match status" value="1"/>
</dbReference>
<dbReference type="InterPro" id="IPR050469">
    <property type="entry name" value="Diguanylate_Cyclase"/>
</dbReference>
<sequence length="376" mass="44564">MTWSYWRISPFVTSIFFILGVLTLYWVLYNWLTRWFHKRHINVDDNTINAWHGTIYMLVFVFVMQASVVGKADSWQFMNFQLIGIIFCGFFLHIRIPYYFLFPVVLIYMLFNHSIYYWESWVYAAFMILLFWNLNALRTWLQKRKFRWVYYLGTVMSYGALLWWFVKLKFNLDWSTYVQEYVYLLIFALLLYAYVSMLTQDSEIKLRLAQFASHDALTKTANFAAYSTRIDYLFQDSLDNNLNLSMMMFDIDHFKKINDTYGHLAGDRVLQTVAQTVQTVIDENDSHVQLYRTGGEEFNILFAGYDLESTATIVQQIFAAINHQAVHYNDKIIRVTISAGVSQLVAADHTPDDFYERVDQNLYQSKRNGRMQITSA</sequence>
<keyword evidence="4" id="KW-1185">Reference proteome</keyword>
<feature type="transmembrane region" description="Helical" evidence="1">
    <location>
        <begin position="50"/>
        <end position="68"/>
    </location>
</feature>
<feature type="transmembrane region" description="Helical" evidence="1">
    <location>
        <begin position="122"/>
        <end position="141"/>
    </location>
</feature>
<dbReference type="RefSeq" id="WP_137643150.1">
    <property type="nucleotide sequence ID" value="NZ_BJEA01000014.1"/>
</dbReference>
<dbReference type="PANTHER" id="PTHR45138">
    <property type="entry name" value="REGULATORY COMPONENTS OF SENSORY TRANSDUCTION SYSTEM"/>
    <property type="match status" value="1"/>
</dbReference>
<comment type="caution">
    <text evidence="3">The sequence shown here is derived from an EMBL/GenBank/DDBJ whole genome shotgun (WGS) entry which is preliminary data.</text>
</comment>
<keyword evidence="1" id="KW-1133">Transmembrane helix</keyword>
<dbReference type="Gene3D" id="3.30.70.270">
    <property type="match status" value="1"/>
</dbReference>
<evidence type="ECO:0000313" key="3">
    <source>
        <dbReference type="EMBL" id="MFB9768637.1"/>
    </source>
</evidence>
<keyword evidence="1" id="KW-0812">Transmembrane</keyword>
<name>A0ABV5WR87_9LACO</name>
<protein>
    <submittedName>
        <fullName evidence="3">GGDEF domain-containing protein</fullName>
    </submittedName>
</protein>
<dbReference type="Proteomes" id="UP001589691">
    <property type="component" value="Unassembled WGS sequence"/>
</dbReference>
<feature type="transmembrane region" description="Helical" evidence="1">
    <location>
        <begin position="148"/>
        <end position="166"/>
    </location>
</feature>
<dbReference type="Pfam" id="PF00990">
    <property type="entry name" value="GGDEF"/>
    <property type="match status" value="1"/>
</dbReference>
<dbReference type="NCBIfam" id="TIGR00254">
    <property type="entry name" value="GGDEF"/>
    <property type="match status" value="1"/>
</dbReference>
<dbReference type="CDD" id="cd01949">
    <property type="entry name" value="GGDEF"/>
    <property type="match status" value="1"/>
</dbReference>
<accession>A0ABV5WR87</accession>
<reference evidence="3 4" key="1">
    <citation type="submission" date="2024-09" db="EMBL/GenBank/DDBJ databases">
        <authorList>
            <person name="Sun Q."/>
            <person name="Mori K."/>
        </authorList>
    </citation>
    <scope>NUCLEOTIDE SEQUENCE [LARGE SCALE GENOMIC DNA]</scope>
    <source>
        <strain evidence="3 4">TBRC 4576</strain>
    </source>
</reference>
<dbReference type="PANTHER" id="PTHR45138:SF9">
    <property type="entry name" value="DIGUANYLATE CYCLASE DGCM-RELATED"/>
    <property type="match status" value="1"/>
</dbReference>
<evidence type="ECO:0000259" key="2">
    <source>
        <dbReference type="PROSITE" id="PS50887"/>
    </source>
</evidence>
<feature type="domain" description="GGDEF" evidence="2">
    <location>
        <begin position="242"/>
        <end position="376"/>
    </location>
</feature>
<dbReference type="EMBL" id="JBHLZY010000005">
    <property type="protein sequence ID" value="MFB9768637.1"/>
    <property type="molecule type" value="Genomic_DNA"/>
</dbReference>
<evidence type="ECO:0000313" key="4">
    <source>
        <dbReference type="Proteomes" id="UP001589691"/>
    </source>
</evidence>
<gene>
    <name evidence="3" type="ORF">ACFFLI_01970</name>
</gene>
<organism evidence="3 4">
    <name type="scientific">Lactiplantibacillus modestisalitolerans</name>
    <dbReference type="NCBI Taxonomy" id="1457219"/>
    <lineage>
        <taxon>Bacteria</taxon>
        <taxon>Bacillati</taxon>
        <taxon>Bacillota</taxon>
        <taxon>Bacilli</taxon>
        <taxon>Lactobacillales</taxon>
        <taxon>Lactobacillaceae</taxon>
        <taxon>Lactiplantibacillus</taxon>
    </lineage>
</organism>
<dbReference type="PROSITE" id="PS50887">
    <property type="entry name" value="GGDEF"/>
    <property type="match status" value="1"/>
</dbReference>
<proteinExistence type="predicted"/>
<keyword evidence="1" id="KW-0472">Membrane</keyword>
<dbReference type="InterPro" id="IPR029787">
    <property type="entry name" value="Nucleotide_cyclase"/>
</dbReference>
<evidence type="ECO:0000256" key="1">
    <source>
        <dbReference type="SAM" id="Phobius"/>
    </source>
</evidence>
<dbReference type="SMART" id="SM00267">
    <property type="entry name" value="GGDEF"/>
    <property type="match status" value="1"/>
</dbReference>
<feature type="transmembrane region" description="Helical" evidence="1">
    <location>
        <begin position="181"/>
        <end position="199"/>
    </location>
</feature>
<dbReference type="InterPro" id="IPR043128">
    <property type="entry name" value="Rev_trsase/Diguanyl_cyclase"/>
</dbReference>
<feature type="transmembrane region" description="Helical" evidence="1">
    <location>
        <begin position="6"/>
        <end position="29"/>
    </location>
</feature>
<dbReference type="InterPro" id="IPR000160">
    <property type="entry name" value="GGDEF_dom"/>
</dbReference>